<comment type="subcellular location">
    <subcellularLocation>
        <location evidence="1">Cell membrane</location>
        <topology evidence="1">Multi-pass membrane protein</topology>
    </subcellularLocation>
</comment>
<dbReference type="EMBL" id="QAMZ01000056">
    <property type="protein sequence ID" value="PWL51402.1"/>
    <property type="molecule type" value="Genomic_DNA"/>
</dbReference>
<dbReference type="eggNOG" id="COG0628">
    <property type="taxonomic scope" value="Bacteria"/>
</dbReference>
<evidence type="ECO:0000313" key="12">
    <source>
        <dbReference type="Proteomes" id="UP000246114"/>
    </source>
</evidence>
<name>A0A1I2PFZ3_9CLOT</name>
<evidence type="ECO:0000256" key="7">
    <source>
        <dbReference type="ARBA" id="ARBA00023136"/>
    </source>
</evidence>
<proteinExistence type="inferred from homology"/>
<keyword evidence="6 8" id="KW-1133">Transmembrane helix</keyword>
<evidence type="ECO:0000256" key="2">
    <source>
        <dbReference type="ARBA" id="ARBA00009773"/>
    </source>
</evidence>
<reference evidence="10 11" key="1">
    <citation type="submission" date="2016-10" db="EMBL/GenBank/DDBJ databases">
        <authorList>
            <person name="de Groot N.N."/>
        </authorList>
    </citation>
    <scope>NUCLEOTIDE SEQUENCE [LARGE SCALE GENOMIC DNA]</scope>
    <source>
        <strain evidence="10 11">NLAE-zl-G419</strain>
    </source>
</reference>
<dbReference type="EMBL" id="FOOE01000029">
    <property type="protein sequence ID" value="SFG15065.1"/>
    <property type="molecule type" value="Genomic_DNA"/>
</dbReference>
<feature type="transmembrane region" description="Helical" evidence="8">
    <location>
        <begin position="162"/>
        <end position="188"/>
    </location>
</feature>
<evidence type="ECO:0000256" key="6">
    <source>
        <dbReference type="ARBA" id="ARBA00022989"/>
    </source>
</evidence>
<dbReference type="RefSeq" id="WP_035770293.1">
    <property type="nucleotide sequence ID" value="NZ_CABMJC010000013.1"/>
</dbReference>
<dbReference type="PANTHER" id="PTHR21716">
    <property type="entry name" value="TRANSMEMBRANE PROTEIN"/>
    <property type="match status" value="1"/>
</dbReference>
<sequence>MKFINRITKYIDIIIGVIIAYVLIRVIDNYNYFFNIFGKAKAILTPFIYAFIIAYVLNPLMNLFERKLKLKRWISICLTYAIIIGLLVLSVTTLIPKVVDSIIDIASNVPYYATVVQDKINEFLSNPNVQNILSSTNYMDKINLNFITSKGSELLVSSLNSIVSNMVTFTGSLIKWIFGFIISIYILADKENFLRIGRTFTYMILKEKRASKFLELVGNVHHMIGVYIGIKAIDSLIIAVMAFVGMTILKIPYTMLLAVIVGITNMIPYFGPFLGMLVAFVINMFISPIKAVVVLIFLFLLQQFDGWYLDPKLIGGKVGLHPFLVILAVTIGGGVYGAVGMILSVPIMAVIKIYMDRIIKRNVKDNGYTDLI</sequence>
<keyword evidence="4" id="KW-1003">Cell membrane</keyword>
<dbReference type="Proteomes" id="UP000246114">
    <property type="component" value="Unassembled WGS sequence"/>
</dbReference>
<evidence type="ECO:0000256" key="3">
    <source>
        <dbReference type="ARBA" id="ARBA00022448"/>
    </source>
</evidence>
<evidence type="ECO:0000256" key="1">
    <source>
        <dbReference type="ARBA" id="ARBA00004651"/>
    </source>
</evidence>
<feature type="transmembrane region" description="Helical" evidence="8">
    <location>
        <begin position="320"/>
        <end position="351"/>
    </location>
</feature>
<dbReference type="PANTHER" id="PTHR21716:SF53">
    <property type="entry name" value="PERMEASE PERM-RELATED"/>
    <property type="match status" value="1"/>
</dbReference>
<evidence type="ECO:0000313" key="11">
    <source>
        <dbReference type="Proteomes" id="UP000182135"/>
    </source>
</evidence>
<reference evidence="9 12" key="2">
    <citation type="submission" date="2018-03" db="EMBL/GenBank/DDBJ databases">
        <title>The uncultured portion of the human microbiome is neutrally assembled.</title>
        <authorList>
            <person name="Jeraldo P."/>
            <person name="Boardman L."/>
            <person name="White B.A."/>
            <person name="Nelson H."/>
            <person name="Goldenfeld N."/>
            <person name="Chia N."/>
        </authorList>
    </citation>
    <scope>NUCLEOTIDE SEQUENCE [LARGE SCALE GENOMIC DNA]</scope>
    <source>
        <strain evidence="9">CIM:MAG 903</strain>
    </source>
</reference>
<keyword evidence="7 8" id="KW-0472">Membrane</keyword>
<keyword evidence="3" id="KW-0813">Transport</keyword>
<protein>
    <submittedName>
        <fullName evidence="9">AI-2E family transporter</fullName>
    </submittedName>
    <submittedName>
        <fullName evidence="10">Predicted PurR-regulated permease PerM</fullName>
    </submittedName>
</protein>
<comment type="similarity">
    <text evidence="2">Belongs to the autoinducer-2 exporter (AI-2E) (TC 2.A.86) family.</text>
</comment>
<dbReference type="STRING" id="1529.SAMN04487885_12922"/>
<accession>A0A1I2PFZ3</accession>
<feature type="transmembrane region" description="Helical" evidence="8">
    <location>
        <begin position="73"/>
        <end position="95"/>
    </location>
</feature>
<organism evidence="10 11">
    <name type="scientific">Clostridium cadaveris</name>
    <dbReference type="NCBI Taxonomy" id="1529"/>
    <lineage>
        <taxon>Bacteria</taxon>
        <taxon>Bacillati</taxon>
        <taxon>Bacillota</taxon>
        <taxon>Clostridia</taxon>
        <taxon>Eubacteriales</taxon>
        <taxon>Clostridiaceae</taxon>
        <taxon>Clostridium</taxon>
    </lineage>
</organism>
<dbReference type="AlphaFoldDB" id="A0A1I2PFZ3"/>
<dbReference type="GO" id="GO:0055085">
    <property type="term" value="P:transmembrane transport"/>
    <property type="evidence" value="ECO:0007669"/>
    <property type="project" value="TreeGrafter"/>
</dbReference>
<dbReference type="GeneID" id="90546022"/>
<evidence type="ECO:0000313" key="9">
    <source>
        <dbReference type="EMBL" id="PWL51402.1"/>
    </source>
</evidence>
<gene>
    <name evidence="9" type="ORF">DBY38_14285</name>
    <name evidence="10" type="ORF">SAMN04487885_12922</name>
</gene>
<feature type="transmembrane region" description="Helical" evidence="8">
    <location>
        <begin position="273"/>
        <end position="300"/>
    </location>
</feature>
<dbReference type="InterPro" id="IPR002549">
    <property type="entry name" value="AI-2E-like"/>
</dbReference>
<dbReference type="OrthoDB" id="9793390at2"/>
<keyword evidence="11" id="KW-1185">Reference proteome</keyword>
<dbReference type="Pfam" id="PF01594">
    <property type="entry name" value="AI-2E_transport"/>
    <property type="match status" value="1"/>
</dbReference>
<feature type="transmembrane region" description="Helical" evidence="8">
    <location>
        <begin position="42"/>
        <end position="61"/>
    </location>
</feature>
<dbReference type="GO" id="GO:0005886">
    <property type="term" value="C:plasma membrane"/>
    <property type="evidence" value="ECO:0007669"/>
    <property type="project" value="UniProtKB-SubCell"/>
</dbReference>
<evidence type="ECO:0000256" key="4">
    <source>
        <dbReference type="ARBA" id="ARBA00022475"/>
    </source>
</evidence>
<feature type="transmembrane region" description="Helical" evidence="8">
    <location>
        <begin position="7"/>
        <end position="27"/>
    </location>
</feature>
<evidence type="ECO:0000256" key="8">
    <source>
        <dbReference type="SAM" id="Phobius"/>
    </source>
</evidence>
<evidence type="ECO:0000313" key="10">
    <source>
        <dbReference type="EMBL" id="SFG15065.1"/>
    </source>
</evidence>
<keyword evidence="5 8" id="KW-0812">Transmembrane</keyword>
<dbReference type="Proteomes" id="UP000182135">
    <property type="component" value="Unassembled WGS sequence"/>
</dbReference>
<evidence type="ECO:0000256" key="5">
    <source>
        <dbReference type="ARBA" id="ARBA00022692"/>
    </source>
</evidence>